<keyword evidence="2" id="KW-1133">Transmembrane helix</keyword>
<evidence type="ECO:0000313" key="4">
    <source>
        <dbReference type="Proteomes" id="UP001195914"/>
    </source>
</evidence>
<sequence>MYYTDVFVGQTDNNINNLKKALDAELKGSGVKPVDLTALASGLQSFLTGIKQGGSYASSYDSNNVTWKELCEECKCKSNSHSCSCSTSGSQTVCSNPSQCCPDCDVRKAAKIFLGFLPSLYYALKYLYDKCKGGGGWSSQNINNKDSSLSRFLVGMGYNVDKELIGTKTGQEIFTLLSSLLNDSKGSLDIVYKEVKKYFTSFYSRSLVPSSDSDSKPKDPLTVRDILLWLSGLPFASGFKALLLHCKGLCKPVETSKNSVTPENFESYLFDSCFLSPFVLGVIEEPTEEAFENFPPYASEWQNFSYPEDPFKLFETFCEYVRKIFVALIFLKFQCERPSDQAGWQNCYFGQKCSVDPLSSGSVSSPSTSPCCSTSAPNGYLCTASGQNKDVHSKHCASGSCLGFGSGSTSCSNGSSHNKADAKSPPNSKGKPCKPCPHHLVRFLLDGSSDSDSKSTSPSSPFKTPDSFARLDFSQSPPAILDASSDKDFLTMGFLKKNLPKKARQGNSIAPILNSFCGSNTSPLTKLFEFSLFVAMRPPETLIELYAFFVKFRFSGFLDDVSNYASMEPGTPDGSALKTAIEKLDDFSGHPSGDHPADLKSLYACDVPTSISTCGRYLYPLYNINGVFTKEFCAVYLSWVCHLGKALKALLEKFHKEAHEKFSCCLSSSCEKIVTCPCALPFLYTYGFTFYQPEKLNCHGTQSGHTPGQGQNCILKSCKNFLDQLGKVISGDPLQALLDAIDAFLWSIREPFFFFILAFWAFVISYFFYVQLYKLDLFHLKSHAHFSRSFKILPSTLFSDASSKFKDLSYFTL</sequence>
<organism evidence="3 4">
    <name type="scientific">Babesia divergens</name>
    <dbReference type="NCBI Taxonomy" id="32595"/>
    <lineage>
        <taxon>Eukaryota</taxon>
        <taxon>Sar</taxon>
        <taxon>Alveolata</taxon>
        <taxon>Apicomplexa</taxon>
        <taxon>Aconoidasida</taxon>
        <taxon>Piroplasmida</taxon>
        <taxon>Babesiidae</taxon>
        <taxon>Babesia</taxon>
    </lineage>
</organism>
<feature type="transmembrane region" description="Helical" evidence="2">
    <location>
        <begin position="752"/>
        <end position="772"/>
    </location>
</feature>
<proteinExistence type="predicted"/>
<dbReference type="EMBL" id="JAHBMH010000076">
    <property type="protein sequence ID" value="KAK1932181.1"/>
    <property type="molecule type" value="Genomic_DNA"/>
</dbReference>
<feature type="compositionally biased region" description="Low complexity" evidence="1">
    <location>
        <begin position="448"/>
        <end position="467"/>
    </location>
</feature>
<evidence type="ECO:0000313" key="3">
    <source>
        <dbReference type="EMBL" id="KAK1932181.1"/>
    </source>
</evidence>
<accession>A0AAD9LDC8</accession>
<reference evidence="3" key="2">
    <citation type="submission" date="2021-05" db="EMBL/GenBank/DDBJ databases">
        <authorList>
            <person name="Pain A."/>
        </authorList>
    </citation>
    <scope>NUCLEOTIDE SEQUENCE</scope>
    <source>
        <strain evidence="3">1802A</strain>
    </source>
</reference>
<evidence type="ECO:0000256" key="2">
    <source>
        <dbReference type="SAM" id="Phobius"/>
    </source>
</evidence>
<comment type="caution">
    <text evidence="3">The sequence shown here is derived from an EMBL/GenBank/DDBJ whole genome shotgun (WGS) entry which is preliminary data.</text>
</comment>
<name>A0AAD9LDC8_BABDI</name>
<dbReference type="InterPro" id="IPR024751">
    <property type="entry name" value="VESA1"/>
</dbReference>
<keyword evidence="4" id="KW-1185">Reference proteome</keyword>
<feature type="region of interest" description="Disordered" evidence="1">
    <location>
        <begin position="409"/>
        <end position="432"/>
    </location>
</feature>
<evidence type="ECO:0000256" key="1">
    <source>
        <dbReference type="SAM" id="MobiDB-lite"/>
    </source>
</evidence>
<keyword evidence="2" id="KW-0472">Membrane</keyword>
<dbReference type="Proteomes" id="UP001195914">
    <property type="component" value="Unassembled WGS sequence"/>
</dbReference>
<feature type="region of interest" description="Disordered" evidence="1">
    <location>
        <begin position="447"/>
        <end position="467"/>
    </location>
</feature>
<protein>
    <submittedName>
        <fullName evidence="3">Variant erythrocyte surface antigen-1 family protein</fullName>
    </submittedName>
</protein>
<keyword evidence="2" id="KW-0812">Transmembrane</keyword>
<dbReference type="Pfam" id="PF12785">
    <property type="entry name" value="VESA1_N"/>
    <property type="match status" value="1"/>
</dbReference>
<reference evidence="3" key="1">
    <citation type="journal article" date="2014" name="Nucleic Acids Res.">
        <title>The evolutionary dynamics of variant antigen genes in Babesia reveal a history of genomic innovation underlying host-parasite interaction.</title>
        <authorList>
            <person name="Jackson A.P."/>
            <person name="Otto T.D."/>
            <person name="Darby A."/>
            <person name="Ramaprasad A."/>
            <person name="Xia D."/>
            <person name="Echaide I.E."/>
            <person name="Farber M."/>
            <person name="Gahlot S."/>
            <person name="Gamble J."/>
            <person name="Gupta D."/>
            <person name="Gupta Y."/>
            <person name="Jackson L."/>
            <person name="Malandrin L."/>
            <person name="Malas T.B."/>
            <person name="Moussa E."/>
            <person name="Nair M."/>
            <person name="Reid A.J."/>
            <person name="Sanders M."/>
            <person name="Sharma J."/>
            <person name="Tracey A."/>
            <person name="Quail M.A."/>
            <person name="Weir W."/>
            <person name="Wastling J.M."/>
            <person name="Hall N."/>
            <person name="Willadsen P."/>
            <person name="Lingelbach K."/>
            <person name="Shiels B."/>
            <person name="Tait A."/>
            <person name="Berriman M."/>
            <person name="Allred D.R."/>
            <person name="Pain A."/>
        </authorList>
    </citation>
    <scope>NUCLEOTIDE SEQUENCE</scope>
    <source>
        <strain evidence="3">1802A</strain>
    </source>
</reference>
<feature type="non-terminal residue" evidence="3">
    <location>
        <position position="813"/>
    </location>
</feature>
<dbReference type="AlphaFoldDB" id="A0AAD9LDC8"/>
<gene>
    <name evidence="3" type="ORF">X943_002412</name>
</gene>